<evidence type="ECO:0000256" key="1">
    <source>
        <dbReference type="SAM" id="SignalP"/>
    </source>
</evidence>
<feature type="non-terminal residue" evidence="2">
    <location>
        <position position="371"/>
    </location>
</feature>
<evidence type="ECO:0000313" key="3">
    <source>
        <dbReference type="Proteomes" id="UP000667349"/>
    </source>
</evidence>
<feature type="non-terminal residue" evidence="2">
    <location>
        <position position="1"/>
    </location>
</feature>
<feature type="chain" id="PRO_5033033545" evidence="1">
    <location>
        <begin position="20"/>
        <end position="371"/>
    </location>
</feature>
<organism evidence="2 3">
    <name type="scientific">Acromyrmex insinuator</name>
    <dbReference type="NCBI Taxonomy" id="230686"/>
    <lineage>
        <taxon>Eukaryota</taxon>
        <taxon>Metazoa</taxon>
        <taxon>Ecdysozoa</taxon>
        <taxon>Arthropoda</taxon>
        <taxon>Hexapoda</taxon>
        <taxon>Insecta</taxon>
        <taxon>Pterygota</taxon>
        <taxon>Neoptera</taxon>
        <taxon>Endopterygota</taxon>
        <taxon>Hymenoptera</taxon>
        <taxon>Apocrita</taxon>
        <taxon>Aculeata</taxon>
        <taxon>Formicoidea</taxon>
        <taxon>Formicidae</taxon>
        <taxon>Myrmicinae</taxon>
        <taxon>Acromyrmex</taxon>
    </lineage>
</organism>
<keyword evidence="1" id="KW-0732">Signal</keyword>
<comment type="caution">
    <text evidence="2">The sequence shown here is derived from an EMBL/GenBank/DDBJ whole genome shotgun (WGS) entry which is preliminary data.</text>
</comment>
<reference evidence="2" key="1">
    <citation type="submission" date="2020-02" db="EMBL/GenBank/DDBJ databases">
        <title>Relaxed selection underlies rapid genomic changes in the transitions from sociality to social parasitism in ants.</title>
        <authorList>
            <person name="Bi X."/>
        </authorList>
    </citation>
    <scope>NUCLEOTIDE SEQUENCE</scope>
    <source>
        <strain evidence="2">BGI-DK2013a</strain>
        <tissue evidence="2">Whole body</tissue>
    </source>
</reference>
<gene>
    <name evidence="2" type="ORF">G6Z75_0014226</name>
</gene>
<feature type="signal peptide" evidence="1">
    <location>
        <begin position="1"/>
        <end position="19"/>
    </location>
</feature>
<accession>A0A836JFM8</accession>
<dbReference type="PANTHER" id="PTHR21163">
    <property type="entry name" value="PROTEIN G12"/>
    <property type="match status" value="1"/>
</dbReference>
<dbReference type="PANTHER" id="PTHR21163:SF1">
    <property type="entry name" value="PROTEIN G12"/>
    <property type="match status" value="1"/>
</dbReference>
<dbReference type="Proteomes" id="UP000667349">
    <property type="component" value="Unassembled WGS sequence"/>
</dbReference>
<name>A0A836JFM8_9HYME</name>
<dbReference type="EMBL" id="JAANHZ010000401">
    <property type="protein sequence ID" value="KAG5311434.1"/>
    <property type="molecule type" value="Genomic_DNA"/>
</dbReference>
<evidence type="ECO:0000313" key="2">
    <source>
        <dbReference type="EMBL" id="KAG5311434.1"/>
    </source>
</evidence>
<dbReference type="InterPro" id="IPR010629">
    <property type="entry name" value="Ins_allergen"/>
</dbReference>
<dbReference type="AlphaFoldDB" id="A0A836JFM8"/>
<proteinExistence type="predicted"/>
<dbReference type="Pfam" id="PF06757">
    <property type="entry name" value="Ins_allergen_rp"/>
    <property type="match status" value="2"/>
</dbReference>
<keyword evidence="3" id="KW-1185">Reference proteome</keyword>
<sequence>MKYISALFVALTIIGLGQAHQFPDFGKGILHEDIQDCLDLIPYKEIQTIVLDYVLGDSEIQEAVNYLKTSTILKDLMIDLEAIPEVINILNYMQKEGVDAYSLINKANDALGINRITPPPSRLYSLVIQRTGGIAGLVKDITNVIPIAKIIRTYVQKMKTSSAFVGFVNQLKSDNAQQAVNKVYQIKSLQIILNRLKSSGVNTQITADVIYIVLGLNVPNDVTIYQEPTLEDELMDFVDLLPVDVNLKYKLKMKKYSTFCNTCKIPFLRDLETFKEHQALVIYLEEAGLNVTDYIKTFHKTIGMEDYVPPKIESIFKSQIEIQKIDDGIKGLLEDLYNLIPFDKVQALYNEKLQNSKVFVDFIWKIKSPEM</sequence>
<protein>
    <submittedName>
        <fullName evidence="2">G12 protein</fullName>
    </submittedName>
</protein>